<evidence type="ECO:0000259" key="11">
    <source>
        <dbReference type="PROSITE" id="PS50010"/>
    </source>
</evidence>
<feature type="region of interest" description="Disordered" evidence="9">
    <location>
        <begin position="1376"/>
        <end position="1406"/>
    </location>
</feature>
<dbReference type="InterPro" id="IPR036388">
    <property type="entry name" value="WH-like_DNA-bd_sf"/>
</dbReference>
<dbReference type="PANTHER" id="PTHR12673:SF159">
    <property type="entry name" value="LD03170P"/>
    <property type="match status" value="1"/>
</dbReference>
<protein>
    <recommendedName>
        <fullName evidence="15">FYVE-type domain-containing protein</fullName>
    </recommendedName>
</protein>
<dbReference type="PROSITE" id="PS50178">
    <property type="entry name" value="ZF_FYVE"/>
    <property type="match status" value="1"/>
</dbReference>
<dbReference type="GO" id="GO:0005085">
    <property type="term" value="F:guanyl-nucleotide exchange factor activity"/>
    <property type="evidence" value="ECO:0007669"/>
    <property type="project" value="UniProtKB-KW"/>
</dbReference>
<feature type="region of interest" description="Disordered" evidence="9">
    <location>
        <begin position="1"/>
        <end position="170"/>
    </location>
</feature>
<evidence type="ECO:0000259" key="12">
    <source>
        <dbReference type="PROSITE" id="PS50178"/>
    </source>
</evidence>
<evidence type="ECO:0008006" key="15">
    <source>
        <dbReference type="Google" id="ProtNLM"/>
    </source>
</evidence>
<dbReference type="Gene3D" id="3.30.40.10">
    <property type="entry name" value="Zinc/RING finger domain, C3HC4 (zinc finger)"/>
    <property type="match status" value="1"/>
</dbReference>
<dbReference type="InterPro" id="IPR051092">
    <property type="entry name" value="FYVE_RhoGEF_PH"/>
</dbReference>
<dbReference type="Gene3D" id="1.20.900.10">
    <property type="entry name" value="Dbl homology (DH) domain"/>
    <property type="match status" value="1"/>
</dbReference>
<feature type="domain" description="PH" evidence="10">
    <location>
        <begin position="704"/>
        <end position="822"/>
    </location>
</feature>
<comment type="subcellular location">
    <subcellularLocation>
        <location evidence="1">Cytoplasm</location>
        <location evidence="1">Cytoskeleton</location>
    </subcellularLocation>
</comment>
<dbReference type="SMART" id="SM00064">
    <property type="entry name" value="FYVE"/>
    <property type="match status" value="1"/>
</dbReference>
<dbReference type="SUPFAM" id="SSF57903">
    <property type="entry name" value="FYVE/PHD zinc finger"/>
    <property type="match status" value="1"/>
</dbReference>
<dbReference type="Pfam" id="PF04695">
    <property type="entry name" value="Pex14_N"/>
    <property type="match status" value="1"/>
</dbReference>
<evidence type="ECO:0000313" key="13">
    <source>
        <dbReference type="EMBL" id="GAO47734.1"/>
    </source>
</evidence>
<accession>A0A0E9ND18</accession>
<evidence type="ECO:0000256" key="6">
    <source>
        <dbReference type="ARBA" id="ARBA00022833"/>
    </source>
</evidence>
<dbReference type="Gene3D" id="2.30.29.30">
    <property type="entry name" value="Pleckstrin-homology domain (PH domain)/Phosphotyrosine-binding domain (PTB)"/>
    <property type="match status" value="1"/>
</dbReference>
<sequence length="1406" mass="156220">MPRTKLPGSKLTRAPLNAHRSSPRPVPRRKTRNESIPVANATSITPVQPAGRRSLTPKPPSELQEINSNKASPRHLGTLGLIAEEKKSAEPSSSLVSPPITPPDPPSDKAGSAKKEEVEKTLDEDHPVQEPSGSAGQAPHTISKKGKTLSPTETLERTVRPNLTPENTEPDVGLAEKVVTWLRDDRESSGSPELPYIPKLVENVMMPNPNDDYKYDILFMRMIPDLCAQDYGRMHSIPGLNLFPMTLVVKKKPQEDEWLDRMTFEGCKNREFLDKYTDYKAYLCRFQPLLPFFFALPFVFFSLTPSLLCFNKIALSVSRTSTAMADSYVTPPASPETDEPVPPLGAFGPEDVETTPVPKRRSFHQHQSRPSYVNVKRQTMVSFRRQPSTPTDANRPSTPARSMSTASRLSMASAGSSSVGEEQCQSPRSIFEVQEGGVDRRDSAFTVDELPELEETTASGATRTSLSRKMKKRLDVAQEILTTERSYVESLWVIQEYFVEPLIDSLSMPQPILSRARLNDIFQNFADILSLSTHLLTSLTTRLDPLCTGHVMLGSWDPEISHLGDIFSSEGVGHFLKMYALYCRNFSSAVGAMEHETRENAAFRTFLGDAERKKVLRGLDLGSYLLLPVQRVPRYKLLLHDLLRYTDEEHPDHEKLLEAFRLVEQVASLIDDTIRQYENWLAMLQIQRSLFGLDQPLLSVPSRKFIKRGLLYKVGRRNHQRREFLLFSDCLIYATPTLPLNLAEGTFYYFNRRIMLDELKLEDDGVGIQVESETSADAENDDRIAKLKNSWTMVSCLKSFVVYSATAKEKEEWMEAISRAKEDHLRARMTLRVVDRRKLQPSTESTCASDRPVVRNYSAPVWVPDDRAPECQLCNQPFTMFRRRHHCRLCGKCICYGCSTKQFLIPSQLYDKNRKEDGAEQVYRAARACDTCFVERWPVPSDTPSLINASHSRASTLEDDLTNGFQDIEIIIPGGKTDKYIDAMRTRMSASTSAPLIMDRTSVVGIGGATETVRFKSIARDAGLTRPKLGDRKPSGWEVHHGARGESIAEEDEVPHPFTDNDHNPQAPVLSTMREELIASAVTFLSDPTVQSSPLTKRIAFLESKELTQEEINEAIKRSQNGHPATTIGNGVAPAIPGWQSGPPPLPGRDWRDYFVMAVTTAGVSYGLYTLAKRYVLPLIQPPTPAALEQDKSDLTATLEATSSLLTQLQSETATLLSASSEQQSQITAALAKVETVIAETREANEKRDGEVRRMREEIEGIRGLVPKAVEKVRERSERSLEELAGELRSLKSLLQSRVGATGERLGTGGVGHSPVPWLNQSNSVSSAPKSPAAAGAGAVGDAGSNAFVQAMSPSSEKSSFLDRASRSGIPAWQLAASEKADAKGQDEYKKTTVEDAKDAAEEVTA</sequence>
<evidence type="ECO:0000256" key="2">
    <source>
        <dbReference type="ARBA" id="ARBA00022490"/>
    </source>
</evidence>
<evidence type="ECO:0000259" key="10">
    <source>
        <dbReference type="PROSITE" id="PS50003"/>
    </source>
</evidence>
<evidence type="ECO:0000256" key="9">
    <source>
        <dbReference type="SAM" id="MobiDB-lite"/>
    </source>
</evidence>
<feature type="compositionally biased region" description="Basic and acidic residues" evidence="9">
    <location>
        <begin position="1379"/>
        <end position="1406"/>
    </location>
</feature>
<dbReference type="SUPFAM" id="SSF50729">
    <property type="entry name" value="PH domain-like"/>
    <property type="match status" value="1"/>
</dbReference>
<evidence type="ECO:0000256" key="8">
    <source>
        <dbReference type="PROSITE-ProRule" id="PRU00091"/>
    </source>
</evidence>
<dbReference type="InterPro" id="IPR006785">
    <property type="entry name" value="Pex14_N"/>
</dbReference>
<evidence type="ECO:0000256" key="4">
    <source>
        <dbReference type="ARBA" id="ARBA00022723"/>
    </source>
</evidence>
<dbReference type="GO" id="GO:0008270">
    <property type="term" value="F:zinc ion binding"/>
    <property type="evidence" value="ECO:0007669"/>
    <property type="project" value="UniProtKB-KW"/>
</dbReference>
<dbReference type="InterPro" id="IPR035899">
    <property type="entry name" value="DBL_dom_sf"/>
</dbReference>
<keyword evidence="7" id="KW-0206">Cytoskeleton</keyword>
<dbReference type="GO" id="GO:0035556">
    <property type="term" value="P:intracellular signal transduction"/>
    <property type="evidence" value="ECO:0007669"/>
    <property type="project" value="InterPro"/>
</dbReference>
<reference evidence="13 14" key="1">
    <citation type="journal article" date="2011" name="J. Gen. Appl. Microbiol.">
        <title>Draft genome sequencing of the enigmatic yeast Saitoella complicata.</title>
        <authorList>
            <person name="Nishida H."/>
            <person name="Hamamoto M."/>
            <person name="Sugiyama J."/>
        </authorList>
    </citation>
    <scope>NUCLEOTIDE SEQUENCE [LARGE SCALE GENOMIC DNA]</scope>
    <source>
        <strain evidence="13 14">NRRL Y-17804</strain>
    </source>
</reference>
<name>A0A0E9ND18_SAICN</name>
<dbReference type="GO" id="GO:0005737">
    <property type="term" value="C:cytoplasm"/>
    <property type="evidence" value="ECO:0007669"/>
    <property type="project" value="TreeGrafter"/>
</dbReference>
<dbReference type="SMART" id="SM00325">
    <property type="entry name" value="RhoGEF"/>
    <property type="match status" value="1"/>
</dbReference>
<dbReference type="PROSITE" id="PS50010">
    <property type="entry name" value="DH_2"/>
    <property type="match status" value="1"/>
</dbReference>
<reference evidence="13 14" key="3">
    <citation type="journal article" date="2015" name="Genome Announc.">
        <title>Draft Genome Sequence of the Archiascomycetous Yeast Saitoella complicata.</title>
        <authorList>
            <person name="Yamauchi K."/>
            <person name="Kondo S."/>
            <person name="Hamamoto M."/>
            <person name="Takahashi Y."/>
            <person name="Ogura Y."/>
            <person name="Hayashi T."/>
            <person name="Nishida H."/>
        </authorList>
    </citation>
    <scope>NUCLEOTIDE SEQUENCE [LARGE SCALE GENOMIC DNA]</scope>
    <source>
        <strain evidence="13 14">NRRL Y-17804</strain>
    </source>
</reference>
<dbReference type="InterPro" id="IPR000219">
    <property type="entry name" value="DH_dom"/>
</dbReference>
<keyword evidence="2" id="KW-0963">Cytoplasm</keyword>
<comment type="caution">
    <text evidence="13">The sequence shown here is derived from an EMBL/GenBank/DDBJ whole genome shotgun (WGS) entry which is preliminary data.</text>
</comment>
<evidence type="ECO:0000256" key="3">
    <source>
        <dbReference type="ARBA" id="ARBA00022658"/>
    </source>
</evidence>
<evidence type="ECO:0000256" key="5">
    <source>
        <dbReference type="ARBA" id="ARBA00022771"/>
    </source>
</evidence>
<keyword evidence="6" id="KW-0862">Zinc</keyword>
<dbReference type="InterPro" id="IPR017455">
    <property type="entry name" value="Znf_FYVE-rel"/>
</dbReference>
<reference evidence="13 14" key="2">
    <citation type="journal article" date="2014" name="J. Gen. Appl. Microbiol.">
        <title>The early diverging ascomycetous budding yeast Saitoella complicata has three histone deacetylases belonging to the Clr6, Hos2, and Rpd3 lineages.</title>
        <authorList>
            <person name="Nishida H."/>
            <person name="Matsumoto T."/>
            <person name="Kondo S."/>
            <person name="Hamamoto M."/>
            <person name="Yoshikawa H."/>
        </authorList>
    </citation>
    <scope>NUCLEOTIDE SEQUENCE [LARGE SCALE GENOMIC DNA]</scope>
    <source>
        <strain evidence="13 14">NRRL Y-17804</strain>
    </source>
</reference>
<evidence type="ECO:0000256" key="1">
    <source>
        <dbReference type="ARBA" id="ARBA00004245"/>
    </source>
</evidence>
<dbReference type="Gene3D" id="1.10.10.10">
    <property type="entry name" value="Winged helix-like DNA-binding domain superfamily/Winged helix DNA-binding domain"/>
    <property type="match status" value="1"/>
</dbReference>
<dbReference type="InterPro" id="IPR000306">
    <property type="entry name" value="Znf_FYVE"/>
</dbReference>
<dbReference type="InterPro" id="IPR011993">
    <property type="entry name" value="PH-like_dom_sf"/>
</dbReference>
<dbReference type="SUPFAM" id="SSF48065">
    <property type="entry name" value="DBL homology domain (DH-domain)"/>
    <property type="match status" value="1"/>
</dbReference>
<dbReference type="CDD" id="cd00160">
    <property type="entry name" value="RhoGEF"/>
    <property type="match status" value="1"/>
</dbReference>
<keyword evidence="3" id="KW-0344">Guanine-nucleotide releasing factor</keyword>
<feature type="compositionally biased region" description="Polar residues" evidence="9">
    <location>
        <begin position="419"/>
        <end position="428"/>
    </location>
</feature>
<dbReference type="PANTHER" id="PTHR12673">
    <property type="entry name" value="FACIOGENITAL DYSPLASIA PROTEIN"/>
    <property type="match status" value="1"/>
</dbReference>
<feature type="domain" description="DH" evidence="11">
    <location>
        <begin position="472"/>
        <end position="673"/>
    </location>
</feature>
<keyword evidence="4" id="KW-0479">Metal-binding</keyword>
<keyword evidence="5 8" id="KW-0863">Zinc-finger</keyword>
<dbReference type="Pfam" id="PF01363">
    <property type="entry name" value="FYVE"/>
    <property type="match status" value="1"/>
</dbReference>
<feature type="region of interest" description="Disordered" evidence="9">
    <location>
        <begin position="1305"/>
        <end position="1340"/>
    </location>
</feature>
<evidence type="ECO:0000256" key="7">
    <source>
        <dbReference type="ARBA" id="ARBA00023212"/>
    </source>
</evidence>
<dbReference type="PROSITE" id="PS50003">
    <property type="entry name" value="PH_DOMAIN"/>
    <property type="match status" value="1"/>
</dbReference>
<feature type="compositionally biased region" description="Basic residues" evidence="9">
    <location>
        <begin position="358"/>
        <end position="367"/>
    </location>
</feature>
<proteinExistence type="predicted"/>
<feature type="domain" description="FYVE-type" evidence="12">
    <location>
        <begin position="865"/>
        <end position="937"/>
    </location>
</feature>
<dbReference type="SMART" id="SM00233">
    <property type="entry name" value="PH"/>
    <property type="match status" value="1"/>
</dbReference>
<feature type="region of interest" description="Disordered" evidence="9">
    <location>
        <begin position="328"/>
        <end position="437"/>
    </location>
</feature>
<dbReference type="InterPro" id="IPR013083">
    <property type="entry name" value="Znf_RING/FYVE/PHD"/>
</dbReference>
<dbReference type="EMBL" id="BACD03000010">
    <property type="protein sequence ID" value="GAO47734.1"/>
    <property type="molecule type" value="Genomic_DNA"/>
</dbReference>
<organism evidence="13 14">
    <name type="scientific">Saitoella complicata (strain BCRC 22490 / CBS 7301 / JCM 7358 / NBRC 10748 / NRRL Y-17804)</name>
    <dbReference type="NCBI Taxonomy" id="698492"/>
    <lineage>
        <taxon>Eukaryota</taxon>
        <taxon>Fungi</taxon>
        <taxon>Dikarya</taxon>
        <taxon>Ascomycota</taxon>
        <taxon>Taphrinomycotina</taxon>
        <taxon>Taphrinomycotina incertae sedis</taxon>
        <taxon>Saitoella</taxon>
    </lineage>
</organism>
<feature type="compositionally biased region" description="Polar residues" evidence="9">
    <location>
        <begin position="368"/>
        <end position="405"/>
    </location>
</feature>
<keyword evidence="14" id="KW-1185">Reference proteome</keyword>
<dbReference type="InterPro" id="IPR001331">
    <property type="entry name" value="GDS_CDC24_CS"/>
</dbReference>
<feature type="compositionally biased region" description="Low complexity" evidence="9">
    <location>
        <begin position="406"/>
        <end position="418"/>
    </location>
</feature>
<feature type="compositionally biased region" description="Low complexity" evidence="9">
    <location>
        <begin position="1322"/>
        <end position="1340"/>
    </location>
</feature>
<dbReference type="InterPro" id="IPR011011">
    <property type="entry name" value="Znf_FYVE_PHD"/>
</dbReference>
<gene>
    <name evidence="13" type="ORF">G7K_1933-t1</name>
</gene>
<dbReference type="STRING" id="698492.A0A0E9ND18"/>
<evidence type="ECO:0000313" key="14">
    <source>
        <dbReference type="Proteomes" id="UP000033140"/>
    </source>
</evidence>
<dbReference type="InterPro" id="IPR001849">
    <property type="entry name" value="PH_domain"/>
</dbReference>
<feature type="compositionally biased region" description="Basic and acidic residues" evidence="9">
    <location>
        <begin position="111"/>
        <end position="128"/>
    </location>
</feature>
<dbReference type="GO" id="GO:0005856">
    <property type="term" value="C:cytoskeleton"/>
    <property type="evidence" value="ECO:0007669"/>
    <property type="project" value="UniProtKB-SubCell"/>
</dbReference>
<dbReference type="Proteomes" id="UP000033140">
    <property type="component" value="Unassembled WGS sequence"/>
</dbReference>
<dbReference type="PROSITE" id="PS00741">
    <property type="entry name" value="DH_1"/>
    <property type="match status" value="1"/>
</dbReference>
<dbReference type="Pfam" id="PF00621">
    <property type="entry name" value="RhoGEF"/>
    <property type="match status" value="1"/>
</dbReference>